<dbReference type="InterPro" id="IPR002114">
    <property type="entry name" value="PTS_HPr_Ser_P_site"/>
</dbReference>
<dbReference type="Proteomes" id="UP000031594">
    <property type="component" value="Unassembled WGS sequence"/>
</dbReference>
<dbReference type="Pfam" id="PF00381">
    <property type="entry name" value="PTS-HPr"/>
    <property type="match status" value="1"/>
</dbReference>
<evidence type="ECO:0000259" key="5">
    <source>
        <dbReference type="PROSITE" id="PS51350"/>
    </source>
</evidence>
<evidence type="ECO:0000256" key="3">
    <source>
        <dbReference type="ARBA" id="ARBA00022490"/>
    </source>
</evidence>
<dbReference type="InterPro" id="IPR050399">
    <property type="entry name" value="HPr"/>
</dbReference>
<dbReference type="Gene3D" id="3.30.1340.10">
    <property type="entry name" value="HPr-like"/>
    <property type="match status" value="1"/>
</dbReference>
<evidence type="ECO:0000256" key="4">
    <source>
        <dbReference type="ARBA" id="ARBA00022683"/>
    </source>
</evidence>
<comment type="subcellular location">
    <subcellularLocation>
        <location evidence="1">Cytoplasm</location>
    </subcellularLocation>
</comment>
<dbReference type="PROSITE" id="PS51350">
    <property type="entry name" value="PTS_HPR_DOM"/>
    <property type="match status" value="1"/>
</dbReference>
<dbReference type="InterPro" id="IPR001020">
    <property type="entry name" value="PTS_HPr_His_P_site"/>
</dbReference>
<dbReference type="RefSeq" id="WP_039721416.1">
    <property type="nucleotide sequence ID" value="NZ_CP037899.1"/>
</dbReference>
<evidence type="ECO:0000313" key="8">
    <source>
        <dbReference type="Proteomes" id="UP000031594"/>
    </source>
</evidence>
<name>A0A0C1UPU5_9BACT</name>
<dbReference type="InterPro" id="IPR000032">
    <property type="entry name" value="HPr-like"/>
</dbReference>
<dbReference type="PANTHER" id="PTHR33705">
    <property type="entry name" value="PHOSPHOCARRIER PROTEIN HPR"/>
    <property type="match status" value="1"/>
</dbReference>
<dbReference type="PANTHER" id="PTHR33705:SF2">
    <property type="entry name" value="PHOSPHOCARRIER PROTEIN NPR"/>
    <property type="match status" value="1"/>
</dbReference>
<protein>
    <submittedName>
        <fullName evidence="6 7">Phosphocarrier protein</fullName>
    </submittedName>
</protein>
<dbReference type="GO" id="GO:0009401">
    <property type="term" value="P:phosphoenolpyruvate-dependent sugar phosphotransferase system"/>
    <property type="evidence" value="ECO:0007669"/>
    <property type="project" value="UniProtKB-KW"/>
</dbReference>
<dbReference type="PRINTS" id="PR00107">
    <property type="entry name" value="PHOSPHOCPHPR"/>
</dbReference>
<sequence length="105" mass="11317">MEPETNQSDSGKTSFSPVVREVVVQNKLGIHARPAAMFVKIANRYESDIKVEKDGEEVNGKSIMGVMLLAASMGSKLKITAIGPDAQQAVEALVNLVNNKFGENQ</sequence>
<dbReference type="GO" id="GO:0005737">
    <property type="term" value="C:cytoplasm"/>
    <property type="evidence" value="ECO:0007669"/>
    <property type="project" value="UniProtKB-SubCell"/>
</dbReference>
<evidence type="ECO:0000256" key="1">
    <source>
        <dbReference type="ARBA" id="ARBA00004496"/>
    </source>
</evidence>
<dbReference type="Proteomes" id="UP000315925">
    <property type="component" value="Chromosome"/>
</dbReference>
<dbReference type="NCBIfam" id="TIGR01003">
    <property type="entry name" value="PTS_HPr_family"/>
    <property type="match status" value="1"/>
</dbReference>
<gene>
    <name evidence="6" type="ORF">A946_05950</name>
    <name evidence="7" type="ORF">kam1_2045</name>
</gene>
<evidence type="ECO:0000313" key="6">
    <source>
        <dbReference type="EMBL" id="KIE58439.1"/>
    </source>
</evidence>
<dbReference type="AlphaFoldDB" id="A0A0C1UPU5"/>
<comment type="similarity">
    <text evidence="2">Belongs to the HPr family.</text>
</comment>
<dbReference type="InterPro" id="IPR035895">
    <property type="entry name" value="HPr-like_sf"/>
</dbReference>
<reference evidence="6 8" key="1">
    <citation type="submission" date="2014-08" db="EMBL/GenBank/DDBJ databases">
        <title>Methylacidiphilum kamchatkense strain Kam1 draft genome sequence.</title>
        <authorList>
            <person name="Birkeland N.-K."/>
            <person name="Erikstad H.A."/>
        </authorList>
    </citation>
    <scope>NUCLEOTIDE SEQUENCE [LARGE SCALE GENOMIC DNA]</scope>
    <source>
        <strain evidence="6 8">Kam1</strain>
    </source>
</reference>
<reference evidence="9" key="3">
    <citation type="submission" date="2019-03" db="EMBL/GenBank/DDBJ databases">
        <title>Complete genome of Methylacidiphilum kamchatkense Kam1.</title>
        <authorList>
            <person name="Kruse T."/>
            <person name="Murarilal Ratnadevi C."/>
            <person name="Erikstad H.-A."/>
            <person name="Birkeland N.-K."/>
        </authorList>
    </citation>
    <scope>NUCLEOTIDE SEQUENCE [LARGE SCALE GENOMIC DNA]</scope>
    <source>
        <strain evidence="9">kam1</strain>
    </source>
</reference>
<evidence type="ECO:0000313" key="9">
    <source>
        <dbReference type="Proteomes" id="UP000315925"/>
    </source>
</evidence>
<dbReference type="PROSITE" id="PS00369">
    <property type="entry name" value="PTS_HPR_HIS"/>
    <property type="match status" value="1"/>
</dbReference>
<keyword evidence="8" id="KW-1185">Reference proteome</keyword>
<evidence type="ECO:0000256" key="2">
    <source>
        <dbReference type="ARBA" id="ARBA00010736"/>
    </source>
</evidence>
<dbReference type="OrthoDB" id="9809047at2"/>
<dbReference type="PROSITE" id="PS00589">
    <property type="entry name" value="PTS_HPR_SER"/>
    <property type="match status" value="1"/>
</dbReference>
<keyword evidence="4" id="KW-0598">Phosphotransferase system</keyword>
<dbReference type="EMBL" id="JQNX01000004">
    <property type="protein sequence ID" value="KIE58439.1"/>
    <property type="molecule type" value="Genomic_DNA"/>
</dbReference>
<dbReference type="SUPFAM" id="SSF55594">
    <property type="entry name" value="HPr-like"/>
    <property type="match status" value="1"/>
</dbReference>
<dbReference type="CDD" id="cd00367">
    <property type="entry name" value="PTS-HPr_like"/>
    <property type="match status" value="1"/>
</dbReference>
<evidence type="ECO:0000313" key="7">
    <source>
        <dbReference type="EMBL" id="QDQ43253.1"/>
    </source>
</evidence>
<feature type="domain" description="HPr" evidence="5">
    <location>
        <begin position="17"/>
        <end position="104"/>
    </location>
</feature>
<keyword evidence="3" id="KW-0963">Cytoplasm</keyword>
<dbReference type="EMBL" id="CP037899">
    <property type="protein sequence ID" value="QDQ43253.1"/>
    <property type="molecule type" value="Genomic_DNA"/>
</dbReference>
<organism evidence="7 9">
    <name type="scientific">Methylacidiphilum kamchatkense Kam1</name>
    <dbReference type="NCBI Taxonomy" id="1202785"/>
    <lineage>
        <taxon>Bacteria</taxon>
        <taxon>Pseudomonadati</taxon>
        <taxon>Verrucomicrobiota</taxon>
        <taxon>Methylacidiphilae</taxon>
        <taxon>Methylacidiphilales</taxon>
        <taxon>Methylacidiphilaceae</taxon>
        <taxon>Methylacidiphilum (ex Ratnadevi et al. 2023)</taxon>
    </lineage>
</organism>
<dbReference type="KEGG" id="mkc:kam1_2045"/>
<accession>A0A0C1UPU5</accession>
<reference evidence="7" key="2">
    <citation type="journal article" date="2019" name="BMC Genomics">
        <title>Complete genome sequence analysis of the thermoacidophilic verrucomicrobial methanotroph 'Candidatus Methylacidiphilum kamchatkense' strain Kam1 and comparison with its closest relatives.</title>
        <authorList>
            <person name="Kruse T."/>
            <person name="Ratnadevi C.M."/>
            <person name="Erikstad H.A."/>
            <person name="Birkeland N.K."/>
        </authorList>
    </citation>
    <scope>NUCLEOTIDE SEQUENCE</scope>
    <source>
        <strain evidence="7">Kam1</strain>
    </source>
</reference>
<proteinExistence type="inferred from homology"/>
<dbReference type="STRING" id="1202785.A946_05950"/>